<dbReference type="EMBL" id="KF456168">
    <property type="status" value="NOT_ANNOTATED_CDS"/>
    <property type="molecule type" value="Genomic_DNA"/>
</dbReference>
<feature type="non-terminal residue" evidence="1">
    <location>
        <position position="10"/>
    </location>
</feature>
<dbReference type="VEuPathDB" id="HostDB:ENSG00000183454"/>
<dbReference type="EMBL" id="AC133565">
    <property type="status" value="NOT_ANNOTATED_CDS"/>
    <property type="molecule type" value="Genomic_DNA"/>
</dbReference>
<proteinExistence type="predicted"/>
<reference evidence="1" key="4">
    <citation type="submission" date="2025-08" db="UniProtKB">
        <authorList>
            <consortium name="Ensembl"/>
        </authorList>
    </citation>
    <scope>IDENTIFICATION</scope>
</reference>
<evidence type="ECO:0000313" key="1">
    <source>
        <dbReference type="Ensembl" id="ENSP00000489946.1"/>
    </source>
</evidence>
<dbReference type="ExpressionAtlas" id="A0A1B0GU35">
    <property type="expression patterns" value="baseline and differential"/>
</dbReference>
<dbReference type="Proteomes" id="UP000005640">
    <property type="component" value="Chromosome 16"/>
</dbReference>
<name>A0A1B0GU35_HUMAN</name>
<dbReference type="EMBL" id="AC006531">
    <property type="status" value="NOT_ANNOTATED_CDS"/>
    <property type="molecule type" value="Genomic_DNA"/>
</dbReference>
<dbReference type="OpenTargets" id="ENSG00000183454"/>
<protein>
    <submittedName>
        <fullName evidence="1">Glutamate ionotropic receptor NMDA type subunit 2A</fullName>
    </submittedName>
</protein>
<accession>A0A1B0GU35</accession>
<reference evidence="1 2" key="3">
    <citation type="journal article" date="2004" name="Nature">
        <title>The sequence and analysis of duplication-rich human chromosome 16.</title>
        <authorList>
            <person name="Martin J."/>
            <person name="Han C."/>
            <person name="Gordon L.A."/>
            <person name="Terry A."/>
            <person name="Prabhakar S."/>
            <person name="She X."/>
            <person name="Xie G."/>
            <person name="Hellsten U."/>
            <person name="Chan Y.M."/>
            <person name="Altherr M."/>
            <person name="Couronne O."/>
            <person name="Aerts A."/>
            <person name="Bajorek E."/>
            <person name="Black S."/>
            <person name="Blumer H."/>
            <person name="Branscomb E."/>
            <person name="Brown N.C."/>
            <person name="Bruno W.J."/>
            <person name="Buckingham J.M."/>
            <person name="Callen D.F."/>
            <person name="Campbell C.S."/>
            <person name="Campbell M.L."/>
            <person name="Campbell E.W."/>
            <person name="Caoile C."/>
            <person name="Challacombe J.F."/>
            <person name="Chasteen L.A."/>
            <person name="Chertkov O."/>
            <person name="Chi H.C."/>
            <person name="Christensen M."/>
            <person name="Clark L.M."/>
            <person name="Cohn J.D."/>
            <person name="Denys M."/>
            <person name="Detter J.C."/>
            <person name="Dickson M."/>
            <person name="Dimitrijevic-Bussod M."/>
            <person name="Escobar J."/>
            <person name="Fawcett J.J."/>
            <person name="Flowers D."/>
            <person name="Fotopulos D."/>
            <person name="Glavina T."/>
            <person name="Gomez M."/>
            <person name="Gonzales E."/>
            <person name="Goodstein D."/>
            <person name="Goodwin L.A."/>
            <person name="Grady D.L."/>
            <person name="Grigoriev I."/>
            <person name="Groza M."/>
            <person name="Hammon N."/>
            <person name="Hawkins T."/>
            <person name="Haydu L."/>
            <person name="Hildebrand C.E."/>
            <person name="Huang W."/>
            <person name="Israni S."/>
            <person name="Jett J."/>
            <person name="Jewett P.B."/>
            <person name="Kadner K."/>
            <person name="Kimball H."/>
            <person name="Kobayashi A."/>
            <person name="Krawczyk M.C."/>
            <person name="Leyba T."/>
            <person name="Longmire J.L."/>
            <person name="Lopez F."/>
            <person name="Lou Y."/>
            <person name="Lowry S."/>
            <person name="Ludeman T."/>
            <person name="Manohar C.F."/>
            <person name="Mark G.A."/>
            <person name="McMurray K.L."/>
            <person name="Meincke L.J."/>
            <person name="Morgan J."/>
            <person name="Moyzis R.K."/>
            <person name="Mundt M.O."/>
            <person name="Munk A.C."/>
            <person name="Nandkeshwar R.D."/>
            <person name="Pitluck S."/>
            <person name="Pollard M."/>
            <person name="Predki P."/>
            <person name="Parson-Quintana B."/>
            <person name="Ramirez L."/>
            <person name="Rash S."/>
            <person name="Retterer J."/>
            <person name="Ricke D.O."/>
            <person name="Robinson D.L."/>
            <person name="Rodriguez A."/>
            <person name="Salamov A."/>
            <person name="Saunders E.H."/>
            <person name="Scott D."/>
            <person name="Shough T."/>
            <person name="Stallings R.L."/>
            <person name="Stalvey M."/>
            <person name="Sutherland R.D."/>
            <person name="Tapia R."/>
            <person name="Tesmer J.G."/>
            <person name="Thayer N."/>
            <person name="Thompson L.S."/>
            <person name="Tice H."/>
            <person name="Torney D.C."/>
            <person name="Tran-Gyamfi M."/>
            <person name="Tsai M."/>
            <person name="Ulanovsky L.E."/>
            <person name="Ustaszewska A."/>
            <person name="Vo N."/>
            <person name="White P.S."/>
            <person name="Williams A.L."/>
            <person name="Wills P.L."/>
            <person name="Wu J.R."/>
            <person name="Wu K."/>
            <person name="Yang J."/>
            <person name="Dejong P."/>
            <person name="Bruce D."/>
            <person name="Doggett N.A."/>
            <person name="Deaven L."/>
            <person name="Schmutz J."/>
            <person name="Grimwood J."/>
            <person name="Richardson P."/>
            <person name="Rokhsar D.S."/>
            <person name="Eichler E.E."/>
            <person name="Gilna P."/>
            <person name="Lucas S.M."/>
            <person name="Myers R.M."/>
            <person name="Rubin E.M."/>
            <person name="Pennacchio L.A."/>
        </authorList>
    </citation>
    <scope>NUCLEOTIDE SEQUENCE [LARGE SCALE GENOMIC DNA]</scope>
</reference>
<reference evidence="1 2" key="2">
    <citation type="journal article" date="2004" name="Nature">
        <title>Finishing the euchromatic sequence of the human genome.</title>
        <authorList>
            <consortium name="International Human Genome Sequencing Consortium"/>
        </authorList>
    </citation>
    <scope>NUCLEOTIDE SEQUENCE [LARGE SCALE GENOMIC DNA]</scope>
</reference>
<reference evidence="1 2" key="1">
    <citation type="journal article" date="2001" name="Nature">
        <title>Initial sequencing and analysis of the human genome.</title>
        <authorList>
            <consortium name="International Human Genome Sequencing Consortium"/>
            <person name="Lander E.S."/>
            <person name="Linton L.M."/>
            <person name="Birren B."/>
            <person name="Nusbaum C."/>
            <person name="Zody M.C."/>
            <person name="Baldwin J."/>
            <person name="Devon K."/>
            <person name="Dewar K."/>
            <person name="Doyle M."/>
            <person name="FitzHugh W."/>
            <person name="Funke R."/>
            <person name="Gage D."/>
            <person name="Harris K."/>
            <person name="Heaford A."/>
            <person name="Howland J."/>
            <person name="Kann L."/>
            <person name="Lehoczky J."/>
            <person name="LeVine R."/>
            <person name="McEwan P."/>
            <person name="McKernan K."/>
            <person name="Meldrim J."/>
            <person name="Mesirov J.P."/>
            <person name="Miranda C."/>
            <person name="Morris W."/>
            <person name="Naylor J."/>
            <person name="Raymond C."/>
            <person name="Rosetti M."/>
            <person name="Santos R."/>
            <person name="Sheridan A."/>
            <person name="Sougnez C."/>
            <person name="Stange-Thomann N."/>
            <person name="Stojanovic N."/>
            <person name="Subramanian A."/>
            <person name="Wyman D."/>
            <person name="Rogers J."/>
            <person name="Sulston J."/>
            <person name="Ainscough R."/>
            <person name="Beck S."/>
            <person name="Bentley D."/>
            <person name="Burton J."/>
            <person name="Clee C."/>
            <person name="Carter N."/>
            <person name="Coulson A."/>
            <person name="Deadman R."/>
            <person name="Deloukas P."/>
            <person name="Dunham A."/>
            <person name="Dunham I."/>
            <person name="Durbin R."/>
            <person name="French L."/>
            <person name="Grafham D."/>
            <person name="Gregory S."/>
            <person name="Hubbard T."/>
            <person name="Humphray S."/>
            <person name="Hunt A."/>
            <person name="Jones M."/>
            <person name="Lloyd C."/>
            <person name="McMurray A."/>
            <person name="Matthews L."/>
            <person name="Mercer S."/>
            <person name="Milne S."/>
            <person name="Mullikin J.C."/>
            <person name="Mungall A."/>
            <person name="Plumb R."/>
            <person name="Ross M."/>
            <person name="Shownkeen R."/>
            <person name="Sims S."/>
            <person name="Waterston R.H."/>
            <person name="Wilson R.K."/>
            <person name="Hillier L.W."/>
            <person name="McPherson J.D."/>
            <person name="Marra M.A."/>
            <person name="Mardis E.R."/>
            <person name="Fulton L.A."/>
            <person name="Chinwalla A.T."/>
            <person name="Pepin K.H."/>
            <person name="Gish W.R."/>
            <person name="Chissoe S.L."/>
            <person name="Wendl M.C."/>
            <person name="Delehaunty K.D."/>
            <person name="Miner T.L."/>
            <person name="Delehaunty A."/>
            <person name="Kramer J.B."/>
            <person name="Cook L.L."/>
            <person name="Fulton R.S."/>
            <person name="Johnson D.L."/>
            <person name="Minx P.J."/>
            <person name="Clifton S.W."/>
            <person name="Hawkins T."/>
            <person name="Branscomb E."/>
            <person name="Predki P."/>
            <person name="Richardson P."/>
            <person name="Wenning S."/>
            <person name="Slezak T."/>
            <person name="Doggett N."/>
            <person name="Cheng J.F."/>
            <person name="Olsen A."/>
            <person name="Lucas S."/>
            <person name="Elkin C."/>
            <person name="Uberbacher E."/>
            <person name="Frazier M."/>
            <person name="Gibbs R.A."/>
            <person name="Muzny D.M."/>
            <person name="Scherer S.E."/>
            <person name="Bouck J.B."/>
            <person name="Sodergren E.J."/>
            <person name="Worley K.C."/>
            <person name="Rives C.M."/>
            <person name="Gorrell J.H."/>
            <person name="Metzker M.L."/>
            <person name="Naylor S.L."/>
            <person name="Kucherlapati R.S."/>
            <person name="Nelson D.L."/>
            <person name="Weinstock G.M."/>
            <person name="Sakaki Y."/>
            <person name="Fujiyama A."/>
            <person name="Hattori M."/>
            <person name="Yada T."/>
            <person name="Toyoda A."/>
            <person name="Itoh T."/>
            <person name="Kawagoe C."/>
            <person name="Watanabe H."/>
            <person name="Totoki Y."/>
            <person name="Taylor T."/>
            <person name="Weissenbach J."/>
            <person name="Heilig R."/>
            <person name="Saurin W."/>
            <person name="Artiguenave F."/>
            <person name="Brottier P."/>
            <person name="Bruls T."/>
            <person name="Pelletier E."/>
            <person name="Robert C."/>
            <person name="Wincker P."/>
            <person name="Smith D.R."/>
            <person name="Doucette-Stamm L."/>
            <person name="Rubenfield M."/>
            <person name="Weinstock K."/>
            <person name="Lee H.M."/>
            <person name="Dubois J."/>
            <person name="Rosenthal A."/>
            <person name="Platzer M."/>
            <person name="Nyakatura G."/>
            <person name="Taudien S."/>
            <person name="Rump A."/>
            <person name="Yang H."/>
            <person name="Yu J."/>
            <person name="Wang J."/>
            <person name="Huang G."/>
            <person name="Gu J."/>
            <person name="Hood L."/>
            <person name="Rowen L."/>
            <person name="Madan A."/>
            <person name="Qin S."/>
            <person name="Davis R.W."/>
            <person name="Federspiel N.A."/>
            <person name="Abola A.P."/>
            <person name="Proctor M.J."/>
            <person name="Myers R.M."/>
            <person name="Schmutz J."/>
            <person name="Dickson M."/>
            <person name="Grimwood J."/>
            <person name="Cox D.R."/>
            <person name="Olson M.V."/>
            <person name="Kaul R."/>
            <person name="Raymond C."/>
            <person name="Shimizu N."/>
            <person name="Kawasaki K."/>
            <person name="Minoshima S."/>
            <person name="Evans G.A."/>
            <person name="Athanasiou M."/>
            <person name="Schultz R."/>
            <person name="Roe B.A."/>
            <person name="Chen F."/>
            <person name="Pan H."/>
            <person name="Ramser J."/>
            <person name="Lehrach H."/>
            <person name="Reinhardt R."/>
            <person name="McCombie W.R."/>
            <person name="de la Bastide M."/>
            <person name="Dedhia N."/>
            <person name="Blocker H."/>
            <person name="Hornischer K."/>
            <person name="Nordsiek G."/>
            <person name="Agarwala R."/>
            <person name="Aravind L."/>
            <person name="Bailey J.A."/>
            <person name="Bateman A."/>
            <person name="Batzoglou S."/>
            <person name="Birney E."/>
            <person name="Bork P."/>
            <person name="Brown D.G."/>
            <person name="Burge C.B."/>
            <person name="Cerutti L."/>
            <person name="Chen H.C."/>
            <person name="Church D."/>
            <person name="Clamp M."/>
            <person name="Copley R.R."/>
            <person name="Doerks T."/>
            <person name="Eddy S.R."/>
            <person name="Eichler E.E."/>
            <person name="Furey T.S."/>
            <person name="Galagan J."/>
            <person name="Gilbert J.G."/>
            <person name="Harmon C."/>
            <person name="Hayashizaki Y."/>
            <person name="Haussler D."/>
            <person name="Hermjakob H."/>
            <person name="Hokamp K."/>
            <person name="Jang W."/>
            <person name="Johnson L.S."/>
            <person name="Jones T.A."/>
            <person name="Kasif S."/>
            <person name="Kaspryzk A."/>
            <person name="Kennedy S."/>
            <person name="Kent W.J."/>
            <person name="Kitts P."/>
            <person name="Koonin E.V."/>
            <person name="Korf I."/>
            <person name="Kulp D."/>
            <person name="Lancet D."/>
            <person name="Lowe T.M."/>
            <person name="McLysaght A."/>
            <person name="Mikkelsen T."/>
            <person name="Moran J.V."/>
            <person name="Mulder N."/>
            <person name="Pollara V.J."/>
            <person name="Ponting C.P."/>
            <person name="Schuler G."/>
            <person name="Schultz J."/>
            <person name="Slater G."/>
            <person name="Smit A.F."/>
            <person name="Stupka E."/>
            <person name="Szustakowski J."/>
            <person name="Thierry-Mieg D."/>
            <person name="Thierry-Mieg J."/>
            <person name="Wagner L."/>
            <person name="Wallis J."/>
            <person name="Wheeler R."/>
            <person name="Williams A."/>
            <person name="Wolf Y.I."/>
            <person name="Wolfe K.H."/>
            <person name="Yang S.P."/>
            <person name="Yeh R.F."/>
            <person name="Collins F."/>
            <person name="Guyer M.S."/>
            <person name="Peterson J."/>
            <person name="Felsenfeld A."/>
            <person name="Wetterstrand K.A."/>
            <person name="Patrinos A."/>
            <person name="Morgan M.J."/>
            <person name="de Jong P."/>
            <person name="Catanese J.J."/>
            <person name="Osoegawa K."/>
            <person name="Shizuya H."/>
            <person name="Choi S."/>
            <person name="Chen Y.J."/>
        </authorList>
    </citation>
    <scope>NUCLEOTIDE SEQUENCE [LARGE SCALE GENOMIC DNA]</scope>
</reference>
<sequence length="10" mass="1195">MGRVGYWTLL</sequence>
<keyword evidence="2" id="KW-1185">Reference proteome</keyword>
<dbReference type="ChiTaRS" id="GRIN2A">
    <property type="organism name" value="human"/>
</dbReference>
<dbReference type="Ensembl" id="ENST00000637188.1">
    <property type="protein sequence ID" value="ENSP00000489946.1"/>
    <property type="gene ID" value="ENSG00000183454.19"/>
</dbReference>
<dbReference type="GeneTree" id="ENSGT00940000156222"/>
<dbReference type="HGNC" id="HGNC:4585">
    <property type="gene designation" value="GRIN2A"/>
</dbReference>
<dbReference type="OrthoDB" id="5984008at2759"/>
<gene>
    <name evidence="1" type="primary">GRIN2A</name>
</gene>
<organism evidence="1 2">
    <name type="scientific">Homo sapiens</name>
    <name type="common">Human</name>
    <dbReference type="NCBI Taxonomy" id="9606"/>
    <lineage>
        <taxon>Eukaryota</taxon>
        <taxon>Metazoa</taxon>
        <taxon>Chordata</taxon>
        <taxon>Craniata</taxon>
        <taxon>Vertebrata</taxon>
        <taxon>Euteleostomi</taxon>
        <taxon>Mammalia</taxon>
        <taxon>Eutheria</taxon>
        <taxon>Euarchontoglires</taxon>
        <taxon>Primates</taxon>
        <taxon>Haplorrhini</taxon>
        <taxon>Catarrhini</taxon>
        <taxon>Hominidae</taxon>
        <taxon>Homo</taxon>
    </lineage>
</organism>
<dbReference type="Antibodypedia" id="1402">
    <property type="antibodies" value="734 antibodies from 42 providers"/>
</dbReference>
<dbReference type="OMA" id="KDTIFGD"/>
<dbReference type="EMBL" id="AC026423">
    <property type="status" value="NOT_ANNOTATED_CDS"/>
    <property type="molecule type" value="Genomic_DNA"/>
</dbReference>
<dbReference type="EMBL" id="AC022168">
    <property type="status" value="NOT_ANNOTATED_CDS"/>
    <property type="molecule type" value="Genomic_DNA"/>
</dbReference>
<reference evidence="1" key="5">
    <citation type="submission" date="2025-09" db="UniProtKB">
        <authorList>
            <consortium name="Ensembl"/>
        </authorList>
    </citation>
    <scope>IDENTIFICATION</scope>
</reference>
<dbReference type="Bgee" id="ENSG00000183454">
    <property type="expression patterns" value="Expressed in Brodmann (1909) area 23 and 140 other cell types or tissues"/>
</dbReference>
<dbReference type="EMBL" id="AC007218">
    <property type="status" value="NOT_ANNOTATED_CDS"/>
    <property type="molecule type" value="Genomic_DNA"/>
</dbReference>
<evidence type="ECO:0000313" key="2">
    <source>
        <dbReference type="Proteomes" id="UP000005640"/>
    </source>
</evidence>